<protein>
    <recommendedName>
        <fullName evidence="1">Fungal-type protein kinase domain-containing protein</fullName>
    </recommendedName>
</protein>
<dbReference type="InParanoid" id="A0A165NHW1"/>
<gene>
    <name evidence="2" type="ORF">NEOLEDRAFT_1141804</name>
</gene>
<organism evidence="2 3">
    <name type="scientific">Neolentinus lepideus HHB14362 ss-1</name>
    <dbReference type="NCBI Taxonomy" id="1314782"/>
    <lineage>
        <taxon>Eukaryota</taxon>
        <taxon>Fungi</taxon>
        <taxon>Dikarya</taxon>
        <taxon>Basidiomycota</taxon>
        <taxon>Agaricomycotina</taxon>
        <taxon>Agaricomycetes</taxon>
        <taxon>Gloeophyllales</taxon>
        <taxon>Gloeophyllaceae</taxon>
        <taxon>Neolentinus</taxon>
    </lineage>
</organism>
<sequence length="65" mass="7780">MVNEKMERDPFRDPLRANRGIEWSVQSTESRRTGTWQFISHKLLRDPNKCHTICDDLESSFWTLL</sequence>
<reference evidence="2 3" key="1">
    <citation type="journal article" date="2016" name="Mol. Biol. Evol.">
        <title>Comparative Genomics of Early-Diverging Mushroom-Forming Fungi Provides Insights into the Origins of Lignocellulose Decay Capabilities.</title>
        <authorList>
            <person name="Nagy L.G."/>
            <person name="Riley R."/>
            <person name="Tritt A."/>
            <person name="Adam C."/>
            <person name="Daum C."/>
            <person name="Floudas D."/>
            <person name="Sun H."/>
            <person name="Yadav J.S."/>
            <person name="Pangilinan J."/>
            <person name="Larsson K.H."/>
            <person name="Matsuura K."/>
            <person name="Barry K."/>
            <person name="Labutti K."/>
            <person name="Kuo R."/>
            <person name="Ohm R.A."/>
            <person name="Bhattacharya S.S."/>
            <person name="Shirouzu T."/>
            <person name="Yoshinaga Y."/>
            <person name="Martin F.M."/>
            <person name="Grigoriev I.V."/>
            <person name="Hibbett D.S."/>
        </authorList>
    </citation>
    <scope>NUCLEOTIDE SEQUENCE [LARGE SCALE GENOMIC DNA]</scope>
    <source>
        <strain evidence="2 3">HHB14362 ss-1</strain>
    </source>
</reference>
<evidence type="ECO:0000313" key="3">
    <source>
        <dbReference type="Proteomes" id="UP000076761"/>
    </source>
</evidence>
<accession>A0A165NHW1</accession>
<name>A0A165NHW1_9AGAM</name>
<dbReference type="AlphaFoldDB" id="A0A165NHW1"/>
<dbReference type="Proteomes" id="UP000076761">
    <property type="component" value="Unassembled WGS sequence"/>
</dbReference>
<dbReference type="InterPro" id="IPR040976">
    <property type="entry name" value="Pkinase_fungal"/>
</dbReference>
<feature type="domain" description="Fungal-type protein kinase" evidence="1">
    <location>
        <begin position="25"/>
        <end position="65"/>
    </location>
</feature>
<keyword evidence="3" id="KW-1185">Reference proteome</keyword>
<dbReference type="Pfam" id="PF17667">
    <property type="entry name" value="Pkinase_fungal"/>
    <property type="match status" value="1"/>
</dbReference>
<evidence type="ECO:0000313" key="2">
    <source>
        <dbReference type="EMBL" id="KZT19665.1"/>
    </source>
</evidence>
<dbReference type="EMBL" id="KV425636">
    <property type="protein sequence ID" value="KZT19665.1"/>
    <property type="molecule type" value="Genomic_DNA"/>
</dbReference>
<proteinExistence type="predicted"/>
<evidence type="ECO:0000259" key="1">
    <source>
        <dbReference type="Pfam" id="PF17667"/>
    </source>
</evidence>
<dbReference type="OrthoDB" id="2747778at2759"/>